<dbReference type="Proteomes" id="UP000199163">
    <property type="component" value="Unassembled WGS sequence"/>
</dbReference>
<gene>
    <name evidence="2" type="ORF">SAMN05192534_12417</name>
</gene>
<evidence type="ECO:0000313" key="3">
    <source>
        <dbReference type="Proteomes" id="UP000199163"/>
    </source>
</evidence>
<dbReference type="STRING" id="568899.SAMN05192534_12417"/>
<reference evidence="2 3" key="1">
    <citation type="submission" date="2016-10" db="EMBL/GenBank/DDBJ databases">
        <authorList>
            <person name="de Groot N.N."/>
        </authorList>
    </citation>
    <scope>NUCLEOTIDE SEQUENCE [LARGE SCALE GENOMIC DNA]</scope>
    <source>
        <strain evidence="2 3">DSM 21632</strain>
    </source>
</reference>
<proteinExistence type="predicted"/>
<keyword evidence="1" id="KW-0472">Membrane</keyword>
<accession>A0A1G8IH41</accession>
<evidence type="ECO:0000313" key="2">
    <source>
        <dbReference type="EMBL" id="SDI18152.1"/>
    </source>
</evidence>
<feature type="transmembrane region" description="Helical" evidence="1">
    <location>
        <begin position="7"/>
        <end position="27"/>
    </location>
</feature>
<keyword evidence="3" id="KW-1185">Reference proteome</keyword>
<sequence length="31" mass="3649">MFKNITRLEWSILITFIAVFLIALRVAEINL</sequence>
<organism evidence="2 3">
    <name type="scientific">Alteribacillus persepolensis</name>
    <dbReference type="NCBI Taxonomy" id="568899"/>
    <lineage>
        <taxon>Bacteria</taxon>
        <taxon>Bacillati</taxon>
        <taxon>Bacillota</taxon>
        <taxon>Bacilli</taxon>
        <taxon>Bacillales</taxon>
        <taxon>Bacillaceae</taxon>
        <taxon>Alteribacillus</taxon>
    </lineage>
</organism>
<keyword evidence="1" id="KW-0812">Transmembrane</keyword>
<protein>
    <submittedName>
        <fullName evidence="2">Uncharacterized protein</fullName>
    </submittedName>
</protein>
<dbReference type="EMBL" id="FNDK01000024">
    <property type="protein sequence ID" value="SDI18152.1"/>
    <property type="molecule type" value="Genomic_DNA"/>
</dbReference>
<evidence type="ECO:0000256" key="1">
    <source>
        <dbReference type="SAM" id="Phobius"/>
    </source>
</evidence>
<dbReference type="AlphaFoldDB" id="A0A1G8IH41"/>
<name>A0A1G8IH41_9BACI</name>
<keyword evidence="1" id="KW-1133">Transmembrane helix</keyword>